<comment type="function">
    <text evidence="7">Catalyzes the attachment of glutamate to tRNA(Glu) in a two-step reaction: glutamate is first activated by ATP to form Glu-AMP and then transferred to the acceptor end of tRNA(Glu).</text>
</comment>
<evidence type="ECO:0000256" key="2">
    <source>
        <dbReference type="ARBA" id="ARBA00022598"/>
    </source>
</evidence>
<dbReference type="Pfam" id="PF19269">
    <property type="entry name" value="Anticodon_2"/>
    <property type="match status" value="1"/>
</dbReference>
<dbReference type="Pfam" id="PF00749">
    <property type="entry name" value="tRNA-synt_1c"/>
    <property type="match status" value="1"/>
</dbReference>
<evidence type="ECO:0000256" key="3">
    <source>
        <dbReference type="ARBA" id="ARBA00022741"/>
    </source>
</evidence>
<dbReference type="PRINTS" id="PR00987">
    <property type="entry name" value="TRNASYNTHGLU"/>
</dbReference>
<dbReference type="Gene3D" id="3.40.50.620">
    <property type="entry name" value="HUPs"/>
    <property type="match status" value="1"/>
</dbReference>
<evidence type="ECO:0000313" key="10">
    <source>
        <dbReference type="EMBL" id="ODN43995.1"/>
    </source>
</evidence>
<dbReference type="InterPro" id="IPR020058">
    <property type="entry name" value="Glu/Gln-tRNA-synth_Ib_cat-dom"/>
</dbReference>
<keyword evidence="2 7" id="KW-0436">Ligase</keyword>
<comment type="subcellular location">
    <subcellularLocation>
        <location evidence="7">Cytoplasm</location>
    </subcellularLocation>
</comment>
<dbReference type="PANTHER" id="PTHR43311:SF2">
    <property type="entry name" value="GLUTAMATE--TRNA LIGASE, MITOCHONDRIAL-RELATED"/>
    <property type="match status" value="1"/>
</dbReference>
<dbReference type="Proteomes" id="UP000094329">
    <property type="component" value="Unassembled WGS sequence"/>
</dbReference>
<dbReference type="PROSITE" id="PS00178">
    <property type="entry name" value="AA_TRNA_LIGASE_I"/>
    <property type="match status" value="1"/>
</dbReference>
<dbReference type="InterPro" id="IPR001412">
    <property type="entry name" value="aa-tRNA-synth_I_CS"/>
</dbReference>
<dbReference type="InterPro" id="IPR008925">
    <property type="entry name" value="aa_tRNA-synth_I_cd-bd_sf"/>
</dbReference>
<sequence length="469" mass="52701">MKTRFAPSPTGLMHLGNVRTALFSALLAHSESEGRFVLRIEDTDEERSELQYVDAVQEDLQWLGIQWEEGPEVNGEYGPYFQSERHDLYNGYYQQLIDKKLAYPCFCSESKLEMVRKAQRAAGQPPRYPGTCRSLSAEEVAAKFAEGQKASLRFSLPRGETIDFTDAVKGLQRFNSDDIGDFIIRRSNGTPSFMFCNAIDDSLMKVTHVLRGEDHLTNSPRQLMILKALGLPELTYGHISMITSKEGNKLSKREGSFSIRDLREDGYLPEAVVNYMARLGHYFGDLGFSSINELAKNFKIASLSKSAARYDEEQLKYWQKEAVLHIDAETLWQWMGQEVHDRVPASQKQLFIDTVRPNIVFPKDALELVQMLFQGVSLEETEKNVLAEAGIDFFKAAVSCAEAGDGTWKNLTSGIKEQTGVKGKKLFQPLRVALTGQWHGPELGPVVSLLGKEQLISRLMDAVKLIEGA</sequence>
<dbReference type="InterPro" id="IPR004527">
    <property type="entry name" value="Glu-tRNA-ligase_bac/mito"/>
</dbReference>
<dbReference type="HAMAP" id="MF_00022">
    <property type="entry name" value="Glu_tRNA_synth_type1"/>
    <property type="match status" value="1"/>
</dbReference>
<name>A0ABX3A617_9GAMM</name>
<protein>
    <recommendedName>
        <fullName evidence="7">Glutamate--tRNA ligase</fullName>
        <ecNumber evidence="7">6.1.1.17</ecNumber>
    </recommendedName>
    <alternativeName>
        <fullName evidence="7">Glutamyl-tRNA synthetase</fullName>
        <shortName evidence="7">GluRS</shortName>
    </alternativeName>
</protein>
<keyword evidence="4 7" id="KW-0067">ATP-binding</keyword>
<keyword evidence="6 7" id="KW-0030">Aminoacyl-tRNA synthetase</keyword>
<dbReference type="GO" id="GO:0016874">
    <property type="term" value="F:ligase activity"/>
    <property type="evidence" value="ECO:0007669"/>
    <property type="project" value="UniProtKB-KW"/>
</dbReference>
<dbReference type="NCBIfam" id="TIGR00464">
    <property type="entry name" value="gltX_bact"/>
    <property type="match status" value="1"/>
</dbReference>
<dbReference type="InterPro" id="IPR045462">
    <property type="entry name" value="aa-tRNA-synth_I_cd-bd"/>
</dbReference>
<proteinExistence type="inferred from homology"/>
<organism evidence="10 11">
    <name type="scientific">Piscirickettsia litoralis</name>
    <dbReference type="NCBI Taxonomy" id="1891921"/>
    <lineage>
        <taxon>Bacteria</taxon>
        <taxon>Pseudomonadati</taxon>
        <taxon>Pseudomonadota</taxon>
        <taxon>Gammaproteobacteria</taxon>
        <taxon>Thiotrichales</taxon>
        <taxon>Piscirickettsiaceae</taxon>
        <taxon>Piscirickettsia</taxon>
    </lineage>
</organism>
<accession>A0ABX3A617</accession>
<dbReference type="SUPFAM" id="SSF48163">
    <property type="entry name" value="An anticodon-binding domain of class I aminoacyl-tRNA synthetases"/>
    <property type="match status" value="1"/>
</dbReference>
<feature type="domain" description="Aminoacyl-tRNA synthetase class I anticodon-binding" evidence="9">
    <location>
        <begin position="351"/>
        <end position="462"/>
    </location>
</feature>
<evidence type="ECO:0000259" key="8">
    <source>
        <dbReference type="Pfam" id="PF00749"/>
    </source>
</evidence>
<dbReference type="InterPro" id="IPR033910">
    <property type="entry name" value="GluRS_core"/>
</dbReference>
<dbReference type="PANTHER" id="PTHR43311">
    <property type="entry name" value="GLUTAMATE--TRNA LIGASE"/>
    <property type="match status" value="1"/>
</dbReference>
<keyword evidence="11" id="KW-1185">Reference proteome</keyword>
<comment type="catalytic activity">
    <reaction evidence="7">
        <text>tRNA(Glu) + L-glutamate + ATP = L-glutamyl-tRNA(Glu) + AMP + diphosphate</text>
        <dbReference type="Rhea" id="RHEA:23540"/>
        <dbReference type="Rhea" id="RHEA-COMP:9663"/>
        <dbReference type="Rhea" id="RHEA-COMP:9680"/>
        <dbReference type="ChEBI" id="CHEBI:29985"/>
        <dbReference type="ChEBI" id="CHEBI:30616"/>
        <dbReference type="ChEBI" id="CHEBI:33019"/>
        <dbReference type="ChEBI" id="CHEBI:78442"/>
        <dbReference type="ChEBI" id="CHEBI:78520"/>
        <dbReference type="ChEBI" id="CHEBI:456215"/>
        <dbReference type="EC" id="6.1.1.17"/>
    </reaction>
</comment>
<evidence type="ECO:0000259" key="9">
    <source>
        <dbReference type="Pfam" id="PF19269"/>
    </source>
</evidence>
<comment type="caution">
    <text evidence="10">The sequence shown here is derived from an EMBL/GenBank/DDBJ whole genome shotgun (WGS) entry which is preliminary data.</text>
</comment>
<gene>
    <name evidence="7" type="primary">gltX</name>
    <name evidence="10" type="ORF">BGC07_03575</name>
</gene>
<keyword evidence="3 7" id="KW-0547">Nucleotide-binding</keyword>
<dbReference type="EMBL" id="MDTU01000001">
    <property type="protein sequence ID" value="ODN43995.1"/>
    <property type="molecule type" value="Genomic_DNA"/>
</dbReference>
<feature type="domain" description="Glutamyl/glutaminyl-tRNA synthetase class Ib catalytic" evidence="8">
    <location>
        <begin position="2"/>
        <end position="316"/>
    </location>
</feature>
<dbReference type="InterPro" id="IPR014729">
    <property type="entry name" value="Rossmann-like_a/b/a_fold"/>
</dbReference>
<evidence type="ECO:0000256" key="5">
    <source>
        <dbReference type="ARBA" id="ARBA00022917"/>
    </source>
</evidence>
<dbReference type="EC" id="6.1.1.17" evidence="7"/>
<comment type="similarity">
    <text evidence="1 7">Belongs to the class-I aminoacyl-tRNA synthetase family. Glutamate--tRNA ligase type 1 subfamily.</text>
</comment>
<dbReference type="CDD" id="cd00808">
    <property type="entry name" value="GluRS_core"/>
    <property type="match status" value="1"/>
</dbReference>
<feature type="binding site" evidence="7">
    <location>
        <position position="252"/>
    </location>
    <ligand>
        <name>ATP</name>
        <dbReference type="ChEBI" id="CHEBI:30616"/>
    </ligand>
</feature>
<keyword evidence="7" id="KW-0963">Cytoplasm</keyword>
<feature type="short sequence motif" description="'KMSKS' region" evidence="7">
    <location>
        <begin position="249"/>
        <end position="253"/>
    </location>
</feature>
<feature type="short sequence motif" description="'HIGH' region" evidence="7">
    <location>
        <begin position="7"/>
        <end position="17"/>
    </location>
</feature>
<reference evidence="10 11" key="1">
    <citation type="submission" date="2016-08" db="EMBL/GenBank/DDBJ databases">
        <title>Draft genome sequence of Candidatus Piscirickettsia litoralis, from seawater.</title>
        <authorList>
            <person name="Wan X."/>
            <person name="Lee A.J."/>
            <person name="Hou S."/>
            <person name="Donachie S.P."/>
        </authorList>
    </citation>
    <scope>NUCLEOTIDE SEQUENCE [LARGE SCALE GENOMIC DNA]</scope>
    <source>
        <strain evidence="10 11">Y2</strain>
    </source>
</reference>
<dbReference type="InterPro" id="IPR049940">
    <property type="entry name" value="GluQ/Sye"/>
</dbReference>
<evidence type="ECO:0000256" key="6">
    <source>
        <dbReference type="ARBA" id="ARBA00023146"/>
    </source>
</evidence>
<comment type="subunit">
    <text evidence="7">Monomer.</text>
</comment>
<comment type="caution">
    <text evidence="7">Lacks conserved residue(s) required for the propagation of feature annotation.</text>
</comment>
<evidence type="ECO:0000256" key="4">
    <source>
        <dbReference type="ARBA" id="ARBA00022840"/>
    </source>
</evidence>
<keyword evidence="5 7" id="KW-0648">Protein biosynthesis</keyword>
<dbReference type="InterPro" id="IPR020751">
    <property type="entry name" value="aa-tRNA-synth_I_codon-bd_sub2"/>
</dbReference>
<evidence type="ECO:0000256" key="1">
    <source>
        <dbReference type="ARBA" id="ARBA00007894"/>
    </source>
</evidence>
<evidence type="ECO:0000313" key="11">
    <source>
        <dbReference type="Proteomes" id="UP000094329"/>
    </source>
</evidence>
<dbReference type="InterPro" id="IPR000924">
    <property type="entry name" value="Glu/Gln-tRNA-synth"/>
</dbReference>
<dbReference type="Gene3D" id="1.10.10.350">
    <property type="match status" value="1"/>
</dbReference>
<dbReference type="SUPFAM" id="SSF52374">
    <property type="entry name" value="Nucleotidylyl transferase"/>
    <property type="match status" value="1"/>
</dbReference>
<evidence type="ECO:0000256" key="7">
    <source>
        <dbReference type="HAMAP-Rule" id="MF_00022"/>
    </source>
</evidence>